<dbReference type="RefSeq" id="WP_271011983.1">
    <property type="nucleotide sequence ID" value="NZ_JAQIFT010000040.1"/>
</dbReference>
<protein>
    <submittedName>
        <fullName evidence="2">Uncharacterized protein</fullName>
    </submittedName>
</protein>
<name>A0AA42DMP9_9FIRM</name>
<keyword evidence="3" id="KW-1185">Reference proteome</keyword>
<keyword evidence="1" id="KW-0812">Transmembrane</keyword>
<dbReference type="AlphaFoldDB" id="A0AA42DMP9"/>
<accession>A0AA42DMP9</accession>
<keyword evidence="1" id="KW-0472">Membrane</keyword>
<evidence type="ECO:0000313" key="3">
    <source>
        <dbReference type="Proteomes" id="UP001169242"/>
    </source>
</evidence>
<keyword evidence="1" id="KW-1133">Transmembrane helix</keyword>
<sequence length="507" mass="58596">MNLLDELLSLFSIDEVCVSERISILEASFKISRDDVPTYRCVKEVINKFPNRDTVTITLSDILDNFCRVNSSEENEDKFLRFVQELEDEDEVDIKVSIEKTISNNILSVYNFNSFSKELLNGNLVNIIDRFSYILKQTPYVVFEMFDNQQSFSSETMVFRSYSPSKTIFDFDRQDKLNSCKAGAYFYGIEEYPLLPEDFHLNCTYEGNPFNGYFSKIETIFALAYISNSANIINNIFNIQICGQRNFSISYDLSNDNMITHCKELYSIYKWIYTDGNVIDKAILARNVISLHCKFVDLLALDDTTLSSIKSNYAMYLKNNIEQYIEVKNKVSDYIFDFCNRIGEVVVTVIHKFRNNVIAIFTFLLTVFFTNLASSDIIANIFSSEVKFVINIIIVGSIIYLGLSVYEIIITMSIQKEAYEKLKNTYGDLLDDKDQKEIFKEDEFINTKIKSTWKQVRVLIAIWVITLVMLGVIFNFKIIGKTIISNKNSQNNSITTTTQVQVEKQEP</sequence>
<dbReference type="EMBL" id="JAQIFT010000040">
    <property type="protein sequence ID" value="MDA3731621.1"/>
    <property type="molecule type" value="Genomic_DNA"/>
</dbReference>
<evidence type="ECO:0000256" key="1">
    <source>
        <dbReference type="SAM" id="Phobius"/>
    </source>
</evidence>
<gene>
    <name evidence="2" type="ORF">PBV87_09050</name>
</gene>
<feature type="transmembrane region" description="Helical" evidence="1">
    <location>
        <begin position="458"/>
        <end position="479"/>
    </location>
</feature>
<feature type="transmembrane region" description="Helical" evidence="1">
    <location>
        <begin position="357"/>
        <end position="382"/>
    </location>
</feature>
<feature type="transmembrane region" description="Helical" evidence="1">
    <location>
        <begin position="388"/>
        <end position="409"/>
    </location>
</feature>
<reference evidence="2" key="1">
    <citation type="journal article" date="2023" name="Int. J. Syst. Evol. Microbiol.">
        <title>&lt;i&gt;Holtiella tumoricola&lt;/i&gt; gen. nov. sp. nov., isolated from a human clinical sample.</title>
        <authorList>
            <person name="Allen-Vercoe E."/>
            <person name="Daigneault M.C."/>
            <person name="Vancuren S.J."/>
            <person name="Cochrane K."/>
            <person name="O'Neal L.L."/>
            <person name="Sankaranarayanan K."/>
            <person name="Lawson P.A."/>
        </authorList>
    </citation>
    <scope>NUCLEOTIDE SEQUENCE</scope>
    <source>
        <strain evidence="2">CC70A</strain>
    </source>
</reference>
<proteinExistence type="predicted"/>
<evidence type="ECO:0000313" key="2">
    <source>
        <dbReference type="EMBL" id="MDA3731621.1"/>
    </source>
</evidence>
<organism evidence="2 3">
    <name type="scientific">Holtiella tumoricola</name>
    <dbReference type="NCBI Taxonomy" id="3018743"/>
    <lineage>
        <taxon>Bacteria</taxon>
        <taxon>Bacillati</taxon>
        <taxon>Bacillota</taxon>
        <taxon>Clostridia</taxon>
        <taxon>Lachnospirales</taxon>
        <taxon>Cellulosilyticaceae</taxon>
        <taxon>Holtiella</taxon>
    </lineage>
</organism>
<dbReference type="Proteomes" id="UP001169242">
    <property type="component" value="Unassembled WGS sequence"/>
</dbReference>
<comment type="caution">
    <text evidence="2">The sequence shown here is derived from an EMBL/GenBank/DDBJ whole genome shotgun (WGS) entry which is preliminary data.</text>
</comment>